<comment type="caution">
    <text evidence="2">The sequence shown here is derived from an EMBL/GenBank/DDBJ whole genome shotgun (WGS) entry which is preliminary data.</text>
</comment>
<dbReference type="SUPFAM" id="SSF141371">
    <property type="entry name" value="PilZ domain-like"/>
    <property type="match status" value="1"/>
</dbReference>
<evidence type="ECO:0000259" key="1">
    <source>
        <dbReference type="Pfam" id="PF07238"/>
    </source>
</evidence>
<name>A0ABU0JKB2_9HYPH</name>
<dbReference type="Proteomes" id="UP001242480">
    <property type="component" value="Unassembled WGS sequence"/>
</dbReference>
<dbReference type="InterPro" id="IPR009875">
    <property type="entry name" value="PilZ_domain"/>
</dbReference>
<dbReference type="Pfam" id="PF07238">
    <property type="entry name" value="PilZ"/>
    <property type="match status" value="1"/>
</dbReference>
<evidence type="ECO:0000313" key="2">
    <source>
        <dbReference type="EMBL" id="MDQ0473833.1"/>
    </source>
</evidence>
<feature type="domain" description="PilZ" evidence="1">
    <location>
        <begin position="4"/>
        <end position="83"/>
    </location>
</feature>
<accession>A0ABU0JKB2</accession>
<sequence>MLRDRRSEPRTRVNYRVWLAFDDETALVPCRLIDISAGGARLQAPLAPVPDCFTMKFSETSGGSRFCLVTWRAGDEIGVQFMDTLRA</sequence>
<dbReference type="Gene3D" id="2.40.10.220">
    <property type="entry name" value="predicted glycosyltransferase like domains"/>
    <property type="match status" value="1"/>
</dbReference>
<keyword evidence="3" id="KW-1185">Reference proteome</keyword>
<reference evidence="2 3" key="1">
    <citation type="submission" date="2023-07" db="EMBL/GenBank/DDBJ databases">
        <title>Genomic Encyclopedia of Type Strains, Phase IV (KMG-IV): sequencing the most valuable type-strain genomes for metagenomic binning, comparative biology and taxonomic classification.</title>
        <authorList>
            <person name="Goeker M."/>
        </authorList>
    </citation>
    <scope>NUCLEOTIDE SEQUENCE [LARGE SCALE GENOMIC DNA]</scope>
    <source>
        <strain evidence="2 3">DSM 19619</strain>
    </source>
</reference>
<evidence type="ECO:0000313" key="3">
    <source>
        <dbReference type="Proteomes" id="UP001242480"/>
    </source>
</evidence>
<organism evidence="2 3">
    <name type="scientific">Labrys wisconsinensis</name>
    <dbReference type="NCBI Taxonomy" id="425677"/>
    <lineage>
        <taxon>Bacteria</taxon>
        <taxon>Pseudomonadati</taxon>
        <taxon>Pseudomonadota</taxon>
        <taxon>Alphaproteobacteria</taxon>
        <taxon>Hyphomicrobiales</taxon>
        <taxon>Xanthobacteraceae</taxon>
        <taxon>Labrys</taxon>
    </lineage>
</organism>
<proteinExistence type="predicted"/>
<gene>
    <name evidence="2" type="ORF">QO011_006869</name>
</gene>
<dbReference type="EMBL" id="JAUSVX010000018">
    <property type="protein sequence ID" value="MDQ0473833.1"/>
    <property type="molecule type" value="Genomic_DNA"/>
</dbReference>
<protein>
    <recommendedName>
        <fullName evidence="1">PilZ domain-containing protein</fullName>
    </recommendedName>
</protein>
<dbReference type="RefSeq" id="WP_307282502.1">
    <property type="nucleotide sequence ID" value="NZ_JAUSVX010000018.1"/>
</dbReference>